<dbReference type="Proteomes" id="UP001596109">
    <property type="component" value="Unassembled WGS sequence"/>
</dbReference>
<dbReference type="PANTHER" id="PTHR43479:SF11">
    <property type="entry name" value="ACREF_ENVCD OPERON REPRESSOR-RELATED"/>
    <property type="match status" value="1"/>
</dbReference>
<feature type="domain" description="HTH tetR-type" evidence="3">
    <location>
        <begin position="1"/>
        <end position="59"/>
    </location>
</feature>
<dbReference type="InterPro" id="IPR041490">
    <property type="entry name" value="KstR2_TetR_C"/>
</dbReference>
<dbReference type="Pfam" id="PF00440">
    <property type="entry name" value="TetR_N"/>
    <property type="match status" value="1"/>
</dbReference>
<evidence type="ECO:0000256" key="1">
    <source>
        <dbReference type="ARBA" id="ARBA00023125"/>
    </source>
</evidence>
<sequence>MKEELTKHSVVLFQQKGFSETSIQDIVDSIGVTKGTFYYYFTSKEMLLMEIHERYIDDLLNRQKAILEQIESYRAKIVGIVKLIIHDLQTQGPNGRIYFREMRNLAPENVEKIKKKREAFRLNVEQVLRDGIQAGEFRENLQPKMIAFAILGVTNWSYQWFNPSGDVSVQELADMYVDFILNGIISERD</sequence>
<dbReference type="Gene3D" id="1.10.10.60">
    <property type="entry name" value="Homeodomain-like"/>
    <property type="match status" value="1"/>
</dbReference>
<proteinExistence type="predicted"/>
<dbReference type="RefSeq" id="WP_381435360.1">
    <property type="nucleotide sequence ID" value="NZ_JBHSNO010000006.1"/>
</dbReference>
<reference evidence="5" key="1">
    <citation type="journal article" date="2019" name="Int. J. Syst. Evol. Microbiol.">
        <title>The Global Catalogue of Microorganisms (GCM) 10K type strain sequencing project: providing services to taxonomists for standard genome sequencing and annotation.</title>
        <authorList>
            <consortium name="The Broad Institute Genomics Platform"/>
            <consortium name="The Broad Institute Genome Sequencing Center for Infectious Disease"/>
            <person name="Wu L."/>
            <person name="Ma J."/>
        </authorList>
    </citation>
    <scope>NUCLEOTIDE SEQUENCE [LARGE SCALE GENOMIC DNA]</scope>
    <source>
        <strain evidence="5">CGMCC 4.1434</strain>
    </source>
</reference>
<keyword evidence="5" id="KW-1185">Reference proteome</keyword>
<dbReference type="PRINTS" id="PR00455">
    <property type="entry name" value="HTHTETR"/>
</dbReference>
<evidence type="ECO:0000313" key="4">
    <source>
        <dbReference type="EMBL" id="MFC5589846.1"/>
    </source>
</evidence>
<dbReference type="InterPro" id="IPR001647">
    <property type="entry name" value="HTH_TetR"/>
</dbReference>
<feature type="DNA-binding region" description="H-T-H motif" evidence="2">
    <location>
        <begin position="22"/>
        <end position="41"/>
    </location>
</feature>
<dbReference type="InterPro" id="IPR050624">
    <property type="entry name" value="HTH-type_Tx_Regulator"/>
</dbReference>
<organism evidence="4 5">
    <name type="scientific">Sporosarcina soli</name>
    <dbReference type="NCBI Taxonomy" id="334736"/>
    <lineage>
        <taxon>Bacteria</taxon>
        <taxon>Bacillati</taxon>
        <taxon>Bacillota</taxon>
        <taxon>Bacilli</taxon>
        <taxon>Bacillales</taxon>
        <taxon>Caryophanaceae</taxon>
        <taxon>Sporosarcina</taxon>
    </lineage>
</organism>
<dbReference type="InterPro" id="IPR009057">
    <property type="entry name" value="Homeodomain-like_sf"/>
</dbReference>
<dbReference type="Pfam" id="PF17932">
    <property type="entry name" value="TetR_C_24"/>
    <property type="match status" value="1"/>
</dbReference>
<gene>
    <name evidence="4" type="ORF">ACFPRA_13150</name>
</gene>
<evidence type="ECO:0000259" key="3">
    <source>
        <dbReference type="PROSITE" id="PS50977"/>
    </source>
</evidence>
<dbReference type="SUPFAM" id="SSF48498">
    <property type="entry name" value="Tetracyclin repressor-like, C-terminal domain"/>
    <property type="match status" value="1"/>
</dbReference>
<accession>A0ABW0TK44</accession>
<dbReference type="PROSITE" id="PS50977">
    <property type="entry name" value="HTH_TETR_2"/>
    <property type="match status" value="1"/>
</dbReference>
<dbReference type="InterPro" id="IPR023772">
    <property type="entry name" value="DNA-bd_HTH_TetR-type_CS"/>
</dbReference>
<keyword evidence="1 2" id="KW-0238">DNA-binding</keyword>
<protein>
    <submittedName>
        <fullName evidence="4">TetR/AcrR family transcriptional regulator</fullName>
    </submittedName>
</protein>
<dbReference type="PROSITE" id="PS01081">
    <property type="entry name" value="HTH_TETR_1"/>
    <property type="match status" value="1"/>
</dbReference>
<dbReference type="Gene3D" id="1.10.357.10">
    <property type="entry name" value="Tetracycline Repressor, domain 2"/>
    <property type="match status" value="1"/>
</dbReference>
<evidence type="ECO:0000256" key="2">
    <source>
        <dbReference type="PROSITE-ProRule" id="PRU00335"/>
    </source>
</evidence>
<dbReference type="SUPFAM" id="SSF46689">
    <property type="entry name" value="Homeodomain-like"/>
    <property type="match status" value="1"/>
</dbReference>
<comment type="caution">
    <text evidence="4">The sequence shown here is derived from an EMBL/GenBank/DDBJ whole genome shotgun (WGS) entry which is preliminary data.</text>
</comment>
<dbReference type="PANTHER" id="PTHR43479">
    <property type="entry name" value="ACREF/ENVCD OPERON REPRESSOR-RELATED"/>
    <property type="match status" value="1"/>
</dbReference>
<dbReference type="EMBL" id="JBHSNO010000006">
    <property type="protein sequence ID" value="MFC5589846.1"/>
    <property type="molecule type" value="Genomic_DNA"/>
</dbReference>
<name>A0ABW0TK44_9BACL</name>
<evidence type="ECO:0000313" key="5">
    <source>
        <dbReference type="Proteomes" id="UP001596109"/>
    </source>
</evidence>
<dbReference type="InterPro" id="IPR036271">
    <property type="entry name" value="Tet_transcr_reg_TetR-rel_C_sf"/>
</dbReference>